<dbReference type="PANTHER" id="PTHR47506">
    <property type="entry name" value="TRANSCRIPTIONAL REGULATORY PROTEIN"/>
    <property type="match status" value="1"/>
</dbReference>
<dbReference type="InterPro" id="IPR001647">
    <property type="entry name" value="HTH_TetR"/>
</dbReference>
<sequence length="168" mass="18835">MTLQDIIRQTGLSKGAIYHYVSGKDELLGMLLQSRVEQMNVRFAEAVTDPATPGLGDPLRLIAESMVRSASERDVTSNIFIYMLSRMDNSKVNAMVREMYAFALQTCTRWIDAGKMHGAIAAEADSAKLAEPLILFMYGMRVQRTIMQEQQLMTVNDLVAIMSRLLQP</sequence>
<dbReference type="Proteomes" id="UP000031967">
    <property type="component" value="Unassembled WGS sequence"/>
</dbReference>
<reference evidence="6 7" key="1">
    <citation type="submission" date="2014-12" db="EMBL/GenBank/DDBJ databases">
        <title>Draft genome sequence of Paenibacillus kamchatkensis strain B-2647.</title>
        <authorList>
            <person name="Karlyshev A.V."/>
            <person name="Kudryashova E.B."/>
        </authorList>
    </citation>
    <scope>NUCLEOTIDE SEQUENCE [LARGE SCALE GENOMIC DNA]</scope>
    <source>
        <strain evidence="6 7">VKM B-2647</strain>
    </source>
</reference>
<evidence type="ECO:0000313" key="6">
    <source>
        <dbReference type="EMBL" id="KIL42007.1"/>
    </source>
</evidence>
<evidence type="ECO:0000259" key="5">
    <source>
        <dbReference type="PROSITE" id="PS50977"/>
    </source>
</evidence>
<dbReference type="Gene3D" id="1.10.357.10">
    <property type="entry name" value="Tetracycline Repressor, domain 2"/>
    <property type="match status" value="1"/>
</dbReference>
<evidence type="ECO:0000256" key="4">
    <source>
        <dbReference type="PROSITE-ProRule" id="PRU00335"/>
    </source>
</evidence>
<dbReference type="SUPFAM" id="SSF48498">
    <property type="entry name" value="Tetracyclin repressor-like, C-terminal domain"/>
    <property type="match status" value="1"/>
</dbReference>
<dbReference type="SUPFAM" id="SSF46689">
    <property type="entry name" value="Homeodomain-like"/>
    <property type="match status" value="1"/>
</dbReference>
<dbReference type="EMBL" id="JXAK01000004">
    <property type="protein sequence ID" value="KIL42007.1"/>
    <property type="molecule type" value="Genomic_DNA"/>
</dbReference>
<dbReference type="PROSITE" id="PS50977">
    <property type="entry name" value="HTH_TETR_2"/>
    <property type="match status" value="1"/>
</dbReference>
<proteinExistence type="predicted"/>
<keyword evidence="3" id="KW-0804">Transcription</keyword>
<protein>
    <recommendedName>
        <fullName evidence="5">HTH tetR-type domain-containing protein</fullName>
    </recommendedName>
</protein>
<keyword evidence="2 4" id="KW-0238">DNA-binding</keyword>
<organism evidence="6 7">
    <name type="scientific">Gordoniibacillus kamchatkensis</name>
    <dbReference type="NCBI Taxonomy" id="1590651"/>
    <lineage>
        <taxon>Bacteria</taxon>
        <taxon>Bacillati</taxon>
        <taxon>Bacillota</taxon>
        <taxon>Bacilli</taxon>
        <taxon>Bacillales</taxon>
        <taxon>Paenibacillaceae</taxon>
        <taxon>Gordoniibacillus</taxon>
    </lineage>
</organism>
<gene>
    <name evidence="6" type="ORF">SD70_03915</name>
</gene>
<dbReference type="PANTHER" id="PTHR47506:SF6">
    <property type="entry name" value="HTH-TYPE TRANSCRIPTIONAL REPRESSOR NEMR"/>
    <property type="match status" value="1"/>
</dbReference>
<evidence type="ECO:0000313" key="7">
    <source>
        <dbReference type="Proteomes" id="UP000031967"/>
    </source>
</evidence>
<keyword evidence="7" id="KW-1185">Reference proteome</keyword>
<accession>A0ABR5AM35</accession>
<evidence type="ECO:0000256" key="2">
    <source>
        <dbReference type="ARBA" id="ARBA00023125"/>
    </source>
</evidence>
<dbReference type="Pfam" id="PF00440">
    <property type="entry name" value="TetR_N"/>
    <property type="match status" value="1"/>
</dbReference>
<name>A0ABR5AM35_9BACL</name>
<keyword evidence="1" id="KW-0805">Transcription regulation</keyword>
<dbReference type="InterPro" id="IPR036271">
    <property type="entry name" value="Tet_transcr_reg_TetR-rel_C_sf"/>
</dbReference>
<evidence type="ECO:0000256" key="3">
    <source>
        <dbReference type="ARBA" id="ARBA00023163"/>
    </source>
</evidence>
<comment type="caution">
    <text evidence="6">The sequence shown here is derived from an EMBL/GenBank/DDBJ whole genome shotgun (WGS) entry which is preliminary data.</text>
</comment>
<dbReference type="InterPro" id="IPR009057">
    <property type="entry name" value="Homeodomain-like_sf"/>
</dbReference>
<feature type="DNA-binding region" description="H-T-H motif" evidence="4">
    <location>
        <begin position="2"/>
        <end position="21"/>
    </location>
</feature>
<feature type="domain" description="HTH tetR-type" evidence="5">
    <location>
        <begin position="1"/>
        <end position="39"/>
    </location>
</feature>
<evidence type="ECO:0000256" key="1">
    <source>
        <dbReference type="ARBA" id="ARBA00023015"/>
    </source>
</evidence>